<evidence type="ECO:0000313" key="3">
    <source>
        <dbReference type="Proteomes" id="UP000033187"/>
    </source>
</evidence>
<dbReference type="OrthoDB" id="7408523at2"/>
<dbReference type="AlphaFoldDB" id="A0A0D6JAS5"/>
<dbReference type="KEGG" id="fil:BN1229_v1_0519"/>
<keyword evidence="3" id="KW-1185">Reference proteome</keyword>
<organism evidence="2 3">
    <name type="scientific">Candidatus Filomicrobium marinum</name>
    <dbReference type="NCBI Taxonomy" id="1608628"/>
    <lineage>
        <taxon>Bacteria</taxon>
        <taxon>Pseudomonadati</taxon>
        <taxon>Pseudomonadota</taxon>
        <taxon>Alphaproteobacteria</taxon>
        <taxon>Hyphomicrobiales</taxon>
        <taxon>Hyphomicrobiaceae</taxon>
        <taxon>Filomicrobium</taxon>
    </lineage>
</organism>
<keyword evidence="1" id="KW-0812">Transmembrane</keyword>
<evidence type="ECO:0000313" key="2">
    <source>
        <dbReference type="EMBL" id="CPR15824.1"/>
    </source>
</evidence>
<reference evidence="3" key="1">
    <citation type="submission" date="2015-02" db="EMBL/GenBank/DDBJ databases">
        <authorList>
            <person name="Chooi Y.-H."/>
        </authorList>
    </citation>
    <scope>NUCLEOTIDE SEQUENCE [LARGE SCALE GENOMIC DNA]</scope>
    <source>
        <strain evidence="3">strain Y</strain>
    </source>
</reference>
<proteinExistence type="predicted"/>
<feature type="transmembrane region" description="Helical" evidence="1">
    <location>
        <begin position="7"/>
        <end position="30"/>
    </location>
</feature>
<dbReference type="Proteomes" id="UP000033187">
    <property type="component" value="Chromosome 1"/>
</dbReference>
<keyword evidence="1" id="KW-0472">Membrane</keyword>
<gene>
    <name evidence="2" type="ORF">YBN1229_v1_0522</name>
</gene>
<name>A0A0D6JAS5_9HYPH</name>
<protein>
    <submittedName>
        <fullName evidence="2">Uncharacterized protein</fullName>
    </submittedName>
</protein>
<sequence>MRRFRKVLVWLLTPLKLAFALTLHWLAWLLYYADVSSKLSGLTANEMGGFLAGIAAPFAFLWLVIAVFLQRQQLSVRGAELRTSTEALKL</sequence>
<dbReference type="RefSeq" id="WP_046476347.1">
    <property type="nucleotide sequence ID" value="NZ_LN829118.1"/>
</dbReference>
<accession>A0A0D6JAS5</accession>
<keyword evidence="1" id="KW-1133">Transmembrane helix</keyword>
<dbReference type="KEGG" id="fiy:BN1229_v1_0522"/>
<evidence type="ECO:0000256" key="1">
    <source>
        <dbReference type="SAM" id="Phobius"/>
    </source>
</evidence>
<dbReference type="EMBL" id="LN829119">
    <property type="protein sequence ID" value="CPR15824.1"/>
    <property type="molecule type" value="Genomic_DNA"/>
</dbReference>
<feature type="transmembrane region" description="Helical" evidence="1">
    <location>
        <begin position="50"/>
        <end position="69"/>
    </location>
</feature>